<accession>A0A3R8RS67</accession>
<keyword evidence="2" id="KW-1185">Reference proteome</keyword>
<organism evidence="1 2">
    <name type="scientific">Brachybacterium paraconglomeratum</name>
    <dbReference type="NCBI Taxonomy" id="173362"/>
    <lineage>
        <taxon>Bacteria</taxon>
        <taxon>Bacillati</taxon>
        <taxon>Actinomycetota</taxon>
        <taxon>Actinomycetes</taxon>
        <taxon>Micrococcales</taxon>
        <taxon>Dermabacteraceae</taxon>
        <taxon>Brachybacterium</taxon>
    </lineage>
</organism>
<gene>
    <name evidence="1" type="ORF">DS079_03050</name>
</gene>
<reference evidence="1 2" key="1">
    <citation type="submission" date="2018-07" db="EMBL/GenBank/DDBJ databases">
        <title>Brachybacteriurn paraconglorneratum KCTC 9916.</title>
        <authorList>
            <person name="Li Y."/>
        </authorList>
    </citation>
    <scope>NUCLEOTIDE SEQUENCE [LARGE SCALE GENOMIC DNA]</scope>
    <source>
        <strain evidence="1 2">KCTC 9916</strain>
    </source>
</reference>
<evidence type="ECO:0000313" key="1">
    <source>
        <dbReference type="EMBL" id="RRR20387.1"/>
    </source>
</evidence>
<dbReference type="Pfam" id="PF10604">
    <property type="entry name" value="Polyketide_cyc2"/>
    <property type="match status" value="1"/>
</dbReference>
<evidence type="ECO:0000313" key="2">
    <source>
        <dbReference type="Proteomes" id="UP000274327"/>
    </source>
</evidence>
<sequence length="153" mass="17385">MTYELQDSIHVDAAPEEVHALLSDVTRTGEWSRQCHRCEWEDERRGVGARFIGHNRTLEREWQTVSEVIADVPGEHFAWSVGPGRAEWGYRMRPADGGGTELTEYTRTTEHLEKVFVERYGERAEEENAIRHAAAREGIPATLAAIRAVLTAR</sequence>
<dbReference type="InterPro" id="IPR019587">
    <property type="entry name" value="Polyketide_cyclase/dehydratase"/>
</dbReference>
<comment type="caution">
    <text evidence="1">The sequence shown here is derived from an EMBL/GenBank/DDBJ whole genome shotgun (WGS) entry which is preliminary data.</text>
</comment>
<dbReference type="AlphaFoldDB" id="A0A3R8RS67"/>
<dbReference type="RefSeq" id="WP_126984763.1">
    <property type="nucleotide sequence ID" value="NZ_ML133851.1"/>
</dbReference>
<protein>
    <submittedName>
        <fullName evidence="1">SRPBCC family protein</fullName>
    </submittedName>
</protein>
<dbReference type="Gene3D" id="3.30.530.20">
    <property type="match status" value="1"/>
</dbReference>
<dbReference type="InterPro" id="IPR023393">
    <property type="entry name" value="START-like_dom_sf"/>
</dbReference>
<proteinExistence type="predicted"/>
<dbReference type="EMBL" id="QOCI01000001">
    <property type="protein sequence ID" value="RRR20387.1"/>
    <property type="molecule type" value="Genomic_DNA"/>
</dbReference>
<dbReference type="Proteomes" id="UP000274327">
    <property type="component" value="Unassembled WGS sequence"/>
</dbReference>
<dbReference type="SUPFAM" id="SSF55961">
    <property type="entry name" value="Bet v1-like"/>
    <property type="match status" value="1"/>
</dbReference>
<dbReference type="GeneID" id="78120005"/>
<dbReference type="CDD" id="cd07812">
    <property type="entry name" value="SRPBCC"/>
    <property type="match status" value="1"/>
</dbReference>
<name>A0A3R8RS67_9MICO</name>